<reference evidence="1 2" key="1">
    <citation type="journal article" date="2024" name="Nat. Commun.">
        <title>Phylogenomics reveals the evolutionary origins of lichenization in chlorophyte algae.</title>
        <authorList>
            <person name="Puginier C."/>
            <person name="Libourel C."/>
            <person name="Otte J."/>
            <person name="Skaloud P."/>
            <person name="Haon M."/>
            <person name="Grisel S."/>
            <person name="Petersen M."/>
            <person name="Berrin J.G."/>
            <person name="Delaux P.M."/>
            <person name="Dal Grande F."/>
            <person name="Keller J."/>
        </authorList>
    </citation>
    <scope>NUCLEOTIDE SEQUENCE [LARGE SCALE GENOMIC DNA]</scope>
    <source>
        <strain evidence="1 2">SAG 216-7</strain>
    </source>
</reference>
<comment type="caution">
    <text evidence="1">The sequence shown here is derived from an EMBL/GenBank/DDBJ whole genome shotgun (WGS) entry which is preliminary data.</text>
</comment>
<dbReference type="EMBL" id="JALJOT010000015">
    <property type="protein sequence ID" value="KAK9902722.1"/>
    <property type="molecule type" value="Genomic_DNA"/>
</dbReference>
<organism evidence="1 2">
    <name type="scientific">Coccomyxa subellipsoidea</name>
    <dbReference type="NCBI Taxonomy" id="248742"/>
    <lineage>
        <taxon>Eukaryota</taxon>
        <taxon>Viridiplantae</taxon>
        <taxon>Chlorophyta</taxon>
        <taxon>core chlorophytes</taxon>
        <taxon>Trebouxiophyceae</taxon>
        <taxon>Trebouxiophyceae incertae sedis</taxon>
        <taxon>Coccomyxaceae</taxon>
        <taxon>Coccomyxa</taxon>
    </lineage>
</organism>
<name>A0ABR2YD73_9CHLO</name>
<dbReference type="Proteomes" id="UP001491310">
    <property type="component" value="Unassembled WGS sequence"/>
</dbReference>
<sequence>MATSDSVSLSKLIPFAQLANLDSVSNAVQAQLLSATDTAASNIQDSSFKLPTSVSYDFGVAPIKTWVHILADSPCSRMGNYCALQNSNGCVNYPEFYKCTIDKDQPLMPEFLPRARISFT</sequence>
<evidence type="ECO:0008006" key="3">
    <source>
        <dbReference type="Google" id="ProtNLM"/>
    </source>
</evidence>
<evidence type="ECO:0000313" key="1">
    <source>
        <dbReference type="EMBL" id="KAK9902722.1"/>
    </source>
</evidence>
<accession>A0ABR2YD73</accession>
<gene>
    <name evidence="1" type="ORF">WJX75_003907</name>
</gene>
<protein>
    <recommendedName>
        <fullName evidence="3">Pherophorin domain-containing protein</fullName>
    </recommendedName>
</protein>
<keyword evidence="2" id="KW-1185">Reference proteome</keyword>
<proteinExistence type="predicted"/>
<evidence type="ECO:0000313" key="2">
    <source>
        <dbReference type="Proteomes" id="UP001491310"/>
    </source>
</evidence>